<protein>
    <recommendedName>
        <fullName evidence="2">PIN domain-containing protein</fullName>
    </recommendedName>
</protein>
<proteinExistence type="predicted"/>
<dbReference type="Gene3D" id="3.40.50.1010">
    <property type="entry name" value="5'-nuclease"/>
    <property type="match status" value="1"/>
</dbReference>
<dbReference type="EMBL" id="LNQE01001465">
    <property type="protein sequence ID" value="KUG17068.1"/>
    <property type="molecule type" value="Genomic_DNA"/>
</dbReference>
<dbReference type="SUPFAM" id="SSF88723">
    <property type="entry name" value="PIN domain-like"/>
    <property type="match status" value="1"/>
</dbReference>
<comment type="caution">
    <text evidence="1">The sequence shown here is derived from an EMBL/GenBank/DDBJ whole genome shotgun (WGS) entry which is preliminary data.</text>
</comment>
<organism evidence="1">
    <name type="scientific">hydrocarbon metagenome</name>
    <dbReference type="NCBI Taxonomy" id="938273"/>
    <lineage>
        <taxon>unclassified sequences</taxon>
        <taxon>metagenomes</taxon>
        <taxon>ecological metagenomes</taxon>
    </lineage>
</organism>
<evidence type="ECO:0008006" key="2">
    <source>
        <dbReference type="Google" id="ProtNLM"/>
    </source>
</evidence>
<reference evidence="1" key="1">
    <citation type="journal article" date="2015" name="Proc. Natl. Acad. Sci. U.S.A.">
        <title>Networks of energetic and metabolic interactions define dynamics in microbial communities.</title>
        <authorList>
            <person name="Embree M."/>
            <person name="Liu J.K."/>
            <person name="Al-Bassam M.M."/>
            <person name="Zengler K."/>
        </authorList>
    </citation>
    <scope>NUCLEOTIDE SEQUENCE</scope>
</reference>
<gene>
    <name evidence="1" type="ORF">ASZ90_013249</name>
</gene>
<name>A0A0W8F888_9ZZZZ</name>
<dbReference type="InterPro" id="IPR029060">
    <property type="entry name" value="PIN-like_dom_sf"/>
</dbReference>
<evidence type="ECO:0000313" key="1">
    <source>
        <dbReference type="EMBL" id="KUG17068.1"/>
    </source>
</evidence>
<accession>A0A0W8F888</accession>
<sequence length="142" mass="16217">MIPGIKRLKYDGGPCNEVHYDILMQYLNHTKERIITPGILSEAWNLIDNDISNKKDKKELFDSNIRYLEQINEIYVTKNEIISDEYLGSNAWKFGFADSSIILCARNNSACVLTQDYPLFNICRNLGIEATHLSSILSLADL</sequence>
<dbReference type="AlphaFoldDB" id="A0A0W8F888"/>